<dbReference type="InterPro" id="IPR016164">
    <property type="entry name" value="FAD-linked_Oxase-like_C"/>
</dbReference>
<dbReference type="InterPro" id="IPR006094">
    <property type="entry name" value="Oxid_FAD_bind_N"/>
</dbReference>
<dbReference type="Gene3D" id="3.40.462.10">
    <property type="entry name" value="FAD-linked oxidases, C-terminal domain"/>
    <property type="match status" value="1"/>
</dbReference>
<dbReference type="Gene3D" id="3.30.43.10">
    <property type="entry name" value="Uridine Diphospho-n-acetylenolpyruvylglucosamine Reductase, domain 2"/>
    <property type="match status" value="1"/>
</dbReference>
<feature type="domain" description="FAD-binding PCMH-type" evidence="5">
    <location>
        <begin position="2"/>
        <end position="173"/>
    </location>
</feature>
<keyword evidence="7" id="KW-1185">Reference proteome</keyword>
<evidence type="ECO:0000256" key="4">
    <source>
        <dbReference type="ARBA" id="ARBA00023002"/>
    </source>
</evidence>
<reference evidence="6 7" key="1">
    <citation type="submission" date="2024-10" db="EMBL/GenBank/DDBJ databases">
        <title>The Natural Products Discovery Center: Release of the First 8490 Sequenced Strains for Exploring Actinobacteria Biosynthetic Diversity.</title>
        <authorList>
            <person name="Kalkreuter E."/>
            <person name="Kautsar S.A."/>
            <person name="Yang D."/>
            <person name="Bader C.D."/>
            <person name="Teijaro C.N."/>
            <person name="Fluegel L."/>
            <person name="Davis C.M."/>
            <person name="Simpson J.R."/>
            <person name="Lauterbach L."/>
            <person name="Steele A.D."/>
            <person name="Gui C."/>
            <person name="Meng S."/>
            <person name="Li G."/>
            <person name="Viehrig K."/>
            <person name="Ye F."/>
            <person name="Su P."/>
            <person name="Kiefer A.F."/>
            <person name="Nichols A."/>
            <person name="Cepeda A.J."/>
            <person name="Yan W."/>
            <person name="Fan B."/>
            <person name="Jiang Y."/>
            <person name="Adhikari A."/>
            <person name="Zheng C.-J."/>
            <person name="Schuster L."/>
            <person name="Cowan T.M."/>
            <person name="Smanski M.J."/>
            <person name="Chevrette M.G."/>
            <person name="De Carvalho L.P.S."/>
            <person name="Shen B."/>
        </authorList>
    </citation>
    <scope>NUCLEOTIDE SEQUENCE [LARGE SCALE GENOMIC DNA]</scope>
    <source>
        <strain evidence="6 7">NPDC001281</strain>
    </source>
</reference>
<evidence type="ECO:0000313" key="6">
    <source>
        <dbReference type="EMBL" id="MFF4775864.1"/>
    </source>
</evidence>
<keyword evidence="4" id="KW-0560">Oxidoreductase</keyword>
<dbReference type="Gene3D" id="3.30.465.10">
    <property type="match status" value="1"/>
</dbReference>
<dbReference type="PANTHER" id="PTHR13878">
    <property type="entry name" value="GULONOLACTONE OXIDASE"/>
    <property type="match status" value="1"/>
</dbReference>
<dbReference type="InterPro" id="IPR016167">
    <property type="entry name" value="FAD-bd_PCMH_sub1"/>
</dbReference>
<dbReference type="Proteomes" id="UP001602119">
    <property type="component" value="Unassembled WGS sequence"/>
</dbReference>
<comment type="caution">
    <text evidence="6">The sequence shown here is derived from an EMBL/GenBank/DDBJ whole genome shotgun (WGS) entry which is preliminary data.</text>
</comment>
<protein>
    <submittedName>
        <fullName evidence="6">FAD-binding oxidoreductase</fullName>
    </submittedName>
</protein>
<evidence type="ECO:0000256" key="1">
    <source>
        <dbReference type="ARBA" id="ARBA00005466"/>
    </source>
</evidence>
<gene>
    <name evidence="6" type="ORF">ACFY05_23715</name>
</gene>
<comment type="similarity">
    <text evidence="1">Belongs to the oxygen-dependent FAD-linked oxidoreductase family.</text>
</comment>
<organism evidence="6 7">
    <name type="scientific">Microtetraspora fusca</name>
    <dbReference type="NCBI Taxonomy" id="1997"/>
    <lineage>
        <taxon>Bacteria</taxon>
        <taxon>Bacillati</taxon>
        <taxon>Actinomycetota</taxon>
        <taxon>Actinomycetes</taxon>
        <taxon>Streptosporangiales</taxon>
        <taxon>Streptosporangiaceae</taxon>
        <taxon>Microtetraspora</taxon>
    </lineage>
</organism>
<dbReference type="RefSeq" id="WP_387344112.1">
    <property type="nucleotide sequence ID" value="NZ_JBIAXI010000014.1"/>
</dbReference>
<dbReference type="InterPro" id="IPR036318">
    <property type="entry name" value="FAD-bd_PCMH-like_sf"/>
</dbReference>
<dbReference type="PANTHER" id="PTHR13878:SF53">
    <property type="entry name" value="CYTOKININ DEHYDROGENASE 6"/>
    <property type="match status" value="1"/>
</dbReference>
<keyword evidence="3" id="KW-0274">FAD</keyword>
<dbReference type="EMBL" id="JBIAXI010000014">
    <property type="protein sequence ID" value="MFF4775864.1"/>
    <property type="molecule type" value="Genomic_DNA"/>
</dbReference>
<evidence type="ECO:0000256" key="2">
    <source>
        <dbReference type="ARBA" id="ARBA00022630"/>
    </source>
</evidence>
<evidence type="ECO:0000259" key="5">
    <source>
        <dbReference type="PROSITE" id="PS51387"/>
    </source>
</evidence>
<sequence length="405" mass="43698">MAAGVAAGVVRPRTVTHAARVVSWAAEHRLPLTFRGSGFSQSGQSVPVNTLVVETSELAGAGPYDPAGGSVTCEAGLTWRRLLEVTEPDGLAPPVLPFNLDISVGGALSAGGIGAGSHRHGLIADNVMEMEVATGKGVLRCRPGENGDLFQAALGGLGRFGLVLRVALRLTPTGGMVRSLRVVRTSCREWLTELTELSCDPAIAFLEGTSEMADEFSIWIGTSADTSAPDSGRQVAEIVTRTWHDFTRRYESRFADMRSTGAWEQSAHPWLEMLLPLTSAGLNAVERVLGDRPSGREWSARFILIRRSAVLPTLILPEGRDQVGLFALLPKAVHHHDDETFAFLRSAASLLLLAGGKRYLSGWMGEMADEDWRLHFGPDYGRHLRARAAFDPAGVFTSALFHRPL</sequence>
<proteinExistence type="inferred from homology"/>
<name>A0ABW6V971_MICFU</name>
<dbReference type="SUPFAM" id="SSF56176">
    <property type="entry name" value="FAD-binding/transporter-associated domain-like"/>
    <property type="match status" value="1"/>
</dbReference>
<dbReference type="InterPro" id="IPR016166">
    <property type="entry name" value="FAD-bd_PCMH"/>
</dbReference>
<dbReference type="InterPro" id="IPR050432">
    <property type="entry name" value="FAD-linked_Oxidoreductases_BP"/>
</dbReference>
<dbReference type="InterPro" id="IPR016169">
    <property type="entry name" value="FAD-bd_PCMH_sub2"/>
</dbReference>
<keyword evidence="2" id="KW-0285">Flavoprotein</keyword>
<accession>A0ABW6V971</accession>
<dbReference type="SUPFAM" id="SSF55103">
    <property type="entry name" value="FAD-linked oxidases, C-terminal domain"/>
    <property type="match status" value="1"/>
</dbReference>
<dbReference type="Pfam" id="PF01565">
    <property type="entry name" value="FAD_binding_4"/>
    <property type="match status" value="1"/>
</dbReference>
<dbReference type="InterPro" id="IPR016170">
    <property type="entry name" value="Cytok_DH_C_sf"/>
</dbReference>
<dbReference type="PROSITE" id="PS51387">
    <property type="entry name" value="FAD_PCMH"/>
    <property type="match status" value="1"/>
</dbReference>
<evidence type="ECO:0000256" key="3">
    <source>
        <dbReference type="ARBA" id="ARBA00022827"/>
    </source>
</evidence>
<evidence type="ECO:0000313" key="7">
    <source>
        <dbReference type="Proteomes" id="UP001602119"/>
    </source>
</evidence>